<dbReference type="GeneTree" id="ENSGT00990000205228"/>
<feature type="transmembrane region" description="Helical" evidence="1">
    <location>
        <begin position="174"/>
        <end position="192"/>
    </location>
</feature>
<name>A0A667X901_9TELE</name>
<reference evidence="2" key="3">
    <citation type="submission" date="2025-09" db="UniProtKB">
        <authorList>
            <consortium name="Ensembl"/>
        </authorList>
    </citation>
    <scope>IDENTIFICATION</scope>
</reference>
<evidence type="ECO:0000313" key="3">
    <source>
        <dbReference type="Proteomes" id="UP000472263"/>
    </source>
</evidence>
<keyword evidence="1" id="KW-0812">Transmembrane</keyword>
<dbReference type="Proteomes" id="UP000472263">
    <property type="component" value="Chromosome 8"/>
</dbReference>
<accession>A0A667X901</accession>
<evidence type="ECO:0000313" key="2">
    <source>
        <dbReference type="Ensembl" id="ENSMMDP00005005366.1"/>
    </source>
</evidence>
<reference evidence="2" key="1">
    <citation type="submission" date="2019-06" db="EMBL/GenBank/DDBJ databases">
        <authorList>
            <consortium name="Wellcome Sanger Institute Data Sharing"/>
        </authorList>
    </citation>
    <scope>NUCLEOTIDE SEQUENCE [LARGE SCALE GENOMIC DNA]</scope>
</reference>
<evidence type="ECO:0000256" key="1">
    <source>
        <dbReference type="SAM" id="Phobius"/>
    </source>
</evidence>
<protein>
    <submittedName>
        <fullName evidence="2">Uncharacterized protein</fullName>
    </submittedName>
</protein>
<keyword evidence="1" id="KW-1133">Transmembrane helix</keyword>
<keyword evidence="3" id="KW-1185">Reference proteome</keyword>
<reference evidence="2" key="2">
    <citation type="submission" date="2025-08" db="UniProtKB">
        <authorList>
            <consortium name="Ensembl"/>
        </authorList>
    </citation>
    <scope>IDENTIFICATION</scope>
</reference>
<keyword evidence="1" id="KW-0472">Membrane</keyword>
<proteinExistence type="predicted"/>
<organism evidence="2 3">
    <name type="scientific">Myripristis murdjan</name>
    <name type="common">pinecone soldierfish</name>
    <dbReference type="NCBI Taxonomy" id="586833"/>
    <lineage>
        <taxon>Eukaryota</taxon>
        <taxon>Metazoa</taxon>
        <taxon>Chordata</taxon>
        <taxon>Craniata</taxon>
        <taxon>Vertebrata</taxon>
        <taxon>Euteleostomi</taxon>
        <taxon>Actinopterygii</taxon>
        <taxon>Neopterygii</taxon>
        <taxon>Teleostei</taxon>
        <taxon>Neoteleostei</taxon>
        <taxon>Acanthomorphata</taxon>
        <taxon>Holocentriformes</taxon>
        <taxon>Holocentridae</taxon>
        <taxon>Myripristis</taxon>
    </lineage>
</organism>
<dbReference type="Ensembl" id="ENSMMDT00005005511.1">
    <property type="protein sequence ID" value="ENSMMDP00005005366.1"/>
    <property type="gene ID" value="ENSMMDG00005002998.1"/>
</dbReference>
<dbReference type="InParanoid" id="A0A667X901"/>
<sequence length="236" mass="26473">DGETVDCGLTEAMVGYLFLKEGASLWKKRGRYPSLINCAKLLFLSRNSSPECTNCPAEFLLKGVFLIFSKFGLVYNLSQFVNNDVILLHCSDEPARKRLPAVIIIPAFPKDVQMSLDAKEPCHKVPKLRNKIIRVLYEMMAEYTLYPTNAEYVQVSKALIVKYPFLRDVAGNGYVSFFCFCFLIIAVSRAPLVSDNEVRRLKDKFGHTKQSTATSVSANLARKPANQTFVSPLPCT</sequence>
<dbReference type="AlphaFoldDB" id="A0A667X901"/>